<accession>A0A0G3BV49</accession>
<organism evidence="6 7">
    <name type="scientific">Caldimonas brevitalea</name>
    <dbReference type="NCBI Taxonomy" id="413882"/>
    <lineage>
        <taxon>Bacteria</taxon>
        <taxon>Pseudomonadati</taxon>
        <taxon>Pseudomonadota</taxon>
        <taxon>Betaproteobacteria</taxon>
        <taxon>Burkholderiales</taxon>
        <taxon>Sphaerotilaceae</taxon>
        <taxon>Caldimonas</taxon>
    </lineage>
</organism>
<evidence type="ECO:0000256" key="3">
    <source>
        <dbReference type="ARBA" id="ARBA00023125"/>
    </source>
</evidence>
<dbReference type="AlphaFoldDB" id="A0A0G3BV49"/>
<keyword evidence="7" id="KW-1185">Reference proteome</keyword>
<dbReference type="Gene3D" id="3.40.50.2300">
    <property type="match status" value="2"/>
</dbReference>
<keyword evidence="1" id="KW-0678">Repressor</keyword>
<dbReference type="GO" id="GO:0003700">
    <property type="term" value="F:DNA-binding transcription factor activity"/>
    <property type="evidence" value="ECO:0007669"/>
    <property type="project" value="TreeGrafter"/>
</dbReference>
<keyword evidence="3" id="KW-0238">DNA-binding</keyword>
<dbReference type="STRING" id="413882.AAW51_3719"/>
<evidence type="ECO:0000259" key="5">
    <source>
        <dbReference type="PROSITE" id="PS50932"/>
    </source>
</evidence>
<dbReference type="PATRIC" id="fig|413882.6.peg.3885"/>
<dbReference type="Gene3D" id="1.10.260.40">
    <property type="entry name" value="lambda repressor-like DNA-binding domains"/>
    <property type="match status" value="1"/>
</dbReference>
<evidence type="ECO:0000256" key="4">
    <source>
        <dbReference type="ARBA" id="ARBA00023163"/>
    </source>
</evidence>
<evidence type="ECO:0000256" key="1">
    <source>
        <dbReference type="ARBA" id="ARBA00022491"/>
    </source>
</evidence>
<dbReference type="EMBL" id="CP011371">
    <property type="protein sequence ID" value="AKJ30410.1"/>
    <property type="molecule type" value="Genomic_DNA"/>
</dbReference>
<dbReference type="RefSeq" id="WP_047195788.1">
    <property type="nucleotide sequence ID" value="NZ_CP011371.1"/>
</dbReference>
<reference evidence="6 7" key="1">
    <citation type="submission" date="2015-05" db="EMBL/GenBank/DDBJ databases">
        <authorList>
            <person name="Tang B."/>
            <person name="Yu Y."/>
        </authorList>
    </citation>
    <scope>NUCLEOTIDE SEQUENCE [LARGE SCALE GENOMIC DNA]</scope>
    <source>
        <strain evidence="6 7">DSM 7029</strain>
    </source>
</reference>
<dbReference type="Pfam" id="PF13377">
    <property type="entry name" value="Peripla_BP_3"/>
    <property type="match status" value="1"/>
</dbReference>
<evidence type="ECO:0000313" key="7">
    <source>
        <dbReference type="Proteomes" id="UP000035352"/>
    </source>
</evidence>
<dbReference type="CDD" id="cd01392">
    <property type="entry name" value="HTH_LacI"/>
    <property type="match status" value="1"/>
</dbReference>
<dbReference type="InterPro" id="IPR010982">
    <property type="entry name" value="Lambda_DNA-bd_dom_sf"/>
</dbReference>
<dbReference type="SMART" id="SM00354">
    <property type="entry name" value="HTH_LACI"/>
    <property type="match status" value="1"/>
</dbReference>
<evidence type="ECO:0000256" key="2">
    <source>
        <dbReference type="ARBA" id="ARBA00023015"/>
    </source>
</evidence>
<feature type="domain" description="HTH lacI-type" evidence="5">
    <location>
        <begin position="15"/>
        <end position="69"/>
    </location>
</feature>
<dbReference type="SUPFAM" id="SSF53822">
    <property type="entry name" value="Periplasmic binding protein-like I"/>
    <property type="match status" value="1"/>
</dbReference>
<evidence type="ECO:0000313" key="6">
    <source>
        <dbReference type="EMBL" id="AKJ30410.1"/>
    </source>
</evidence>
<proteinExistence type="predicted"/>
<dbReference type="Proteomes" id="UP000035352">
    <property type="component" value="Chromosome"/>
</dbReference>
<keyword evidence="4" id="KW-0804">Transcription</keyword>
<dbReference type="SUPFAM" id="SSF47413">
    <property type="entry name" value="lambda repressor-like DNA-binding domains"/>
    <property type="match status" value="1"/>
</dbReference>
<dbReference type="Pfam" id="PF00356">
    <property type="entry name" value="LacI"/>
    <property type="match status" value="1"/>
</dbReference>
<dbReference type="CDD" id="cd06290">
    <property type="entry name" value="PBP1_LacI-like"/>
    <property type="match status" value="1"/>
</dbReference>
<keyword evidence="2" id="KW-0805">Transcription regulation</keyword>
<dbReference type="InterPro" id="IPR000843">
    <property type="entry name" value="HTH_LacI"/>
</dbReference>
<dbReference type="KEGG" id="pbh:AAW51_3719"/>
<protein>
    <submittedName>
        <fullName evidence="6">Transcriptional regulator</fullName>
    </submittedName>
</protein>
<dbReference type="PROSITE" id="PS50932">
    <property type="entry name" value="HTH_LACI_2"/>
    <property type="match status" value="1"/>
</dbReference>
<sequence length="345" mass="37385">MNTTPKRKRSSGATVTTVQVAEAAGVSVATVSRFLTGVTRVSEAKREAIEAAIAQLDFKPNLLAASLKRGRSMTIGVLTQDVNSPFFTETVLGVEAALDGSGYEPLITSVHWNPKEEAERIRRLIARRVDGVIVLSGRLAEPALRRLAQQVPIVATGRQFKTSASPLRGLRLDNEAGGYLATRHLLELGHRQIAHIEGWPGTCDAAERLAGYRRALQEFGVDFDPHLVTSGNFSESGGLLAMNRLLDSGRSFTAVFAANDQTAYGARLALYRRGVRVPEDLALVGFDDLPASLYTTPPLTTVRQPMFEVGKLAAQTLLQLIEGGPAQPQMPTLSLMVRETTSRLR</sequence>
<dbReference type="PANTHER" id="PTHR30146:SF148">
    <property type="entry name" value="HTH-TYPE TRANSCRIPTIONAL REPRESSOR PURR-RELATED"/>
    <property type="match status" value="1"/>
</dbReference>
<dbReference type="PANTHER" id="PTHR30146">
    <property type="entry name" value="LACI-RELATED TRANSCRIPTIONAL REPRESSOR"/>
    <property type="match status" value="1"/>
</dbReference>
<dbReference type="InterPro" id="IPR046335">
    <property type="entry name" value="LacI/GalR-like_sensor"/>
</dbReference>
<name>A0A0G3BV49_9BURK</name>
<dbReference type="GO" id="GO:0000976">
    <property type="term" value="F:transcription cis-regulatory region binding"/>
    <property type="evidence" value="ECO:0007669"/>
    <property type="project" value="TreeGrafter"/>
</dbReference>
<gene>
    <name evidence="6" type="primary">lacI</name>
    <name evidence="6" type="ORF">AAW51_3719</name>
</gene>
<dbReference type="InterPro" id="IPR028082">
    <property type="entry name" value="Peripla_BP_I"/>
</dbReference>
<dbReference type="OrthoDB" id="9805642at2"/>